<evidence type="ECO:0000256" key="6">
    <source>
        <dbReference type="ARBA" id="ARBA00022777"/>
    </source>
</evidence>
<organism evidence="10 11">
    <name type="scientific">Paracoccus contaminans</name>
    <dbReference type="NCBI Taxonomy" id="1945662"/>
    <lineage>
        <taxon>Bacteria</taxon>
        <taxon>Pseudomonadati</taxon>
        <taxon>Pseudomonadota</taxon>
        <taxon>Alphaproteobacteria</taxon>
        <taxon>Rhodobacterales</taxon>
        <taxon>Paracoccaceae</taxon>
        <taxon>Paracoccus</taxon>
    </lineage>
</organism>
<dbReference type="Gene3D" id="1.10.287.130">
    <property type="match status" value="1"/>
</dbReference>
<dbReference type="SUPFAM" id="SSF47384">
    <property type="entry name" value="Homodimeric domain of signal transducing histidine kinase"/>
    <property type="match status" value="1"/>
</dbReference>
<dbReference type="SUPFAM" id="SSF55874">
    <property type="entry name" value="ATPase domain of HSP90 chaperone/DNA topoisomerase II/histidine kinase"/>
    <property type="match status" value="1"/>
</dbReference>
<accession>A0A1W6CXX9</accession>
<dbReference type="PANTHER" id="PTHR43065:SF10">
    <property type="entry name" value="PEROXIDE STRESS-ACTIVATED HISTIDINE KINASE MAK3"/>
    <property type="match status" value="1"/>
</dbReference>
<dbReference type="STRING" id="1945662.B0A89_08415"/>
<dbReference type="CDD" id="cd00082">
    <property type="entry name" value="HisKA"/>
    <property type="match status" value="1"/>
</dbReference>
<evidence type="ECO:0000256" key="7">
    <source>
        <dbReference type="ARBA" id="ARBA00022840"/>
    </source>
</evidence>
<gene>
    <name evidence="10" type="ORF">B0A89_08415</name>
</gene>
<keyword evidence="8" id="KW-0902">Two-component regulatory system</keyword>
<feature type="domain" description="Histidine kinase" evidence="9">
    <location>
        <begin position="138"/>
        <end position="354"/>
    </location>
</feature>
<dbReference type="KEGG" id="pcon:B0A89_08415"/>
<name>A0A1W6CXX9_9RHOB</name>
<keyword evidence="4" id="KW-0808">Transferase</keyword>
<evidence type="ECO:0000256" key="4">
    <source>
        <dbReference type="ARBA" id="ARBA00022679"/>
    </source>
</evidence>
<dbReference type="PRINTS" id="PR00344">
    <property type="entry name" value="BCTRLSENSOR"/>
</dbReference>
<dbReference type="InterPro" id="IPR004358">
    <property type="entry name" value="Sig_transdc_His_kin-like_C"/>
</dbReference>
<evidence type="ECO:0000259" key="9">
    <source>
        <dbReference type="PROSITE" id="PS50109"/>
    </source>
</evidence>
<evidence type="ECO:0000256" key="1">
    <source>
        <dbReference type="ARBA" id="ARBA00000085"/>
    </source>
</evidence>
<dbReference type="RefSeq" id="WP_085377756.1">
    <property type="nucleotide sequence ID" value="NZ_CP020612.1"/>
</dbReference>
<dbReference type="SMART" id="SM00387">
    <property type="entry name" value="HATPase_c"/>
    <property type="match status" value="1"/>
</dbReference>
<dbReference type="GO" id="GO:0000155">
    <property type="term" value="F:phosphorelay sensor kinase activity"/>
    <property type="evidence" value="ECO:0007669"/>
    <property type="project" value="InterPro"/>
</dbReference>
<dbReference type="EMBL" id="CP020612">
    <property type="protein sequence ID" value="ARJ69639.1"/>
    <property type="molecule type" value="Genomic_DNA"/>
</dbReference>
<dbReference type="InterPro" id="IPR005467">
    <property type="entry name" value="His_kinase_dom"/>
</dbReference>
<dbReference type="InterPro" id="IPR003594">
    <property type="entry name" value="HATPase_dom"/>
</dbReference>
<dbReference type="SMART" id="SM00388">
    <property type="entry name" value="HisKA"/>
    <property type="match status" value="1"/>
</dbReference>
<keyword evidence="11" id="KW-1185">Reference proteome</keyword>
<keyword evidence="5" id="KW-0547">Nucleotide-binding</keyword>
<evidence type="ECO:0000256" key="5">
    <source>
        <dbReference type="ARBA" id="ARBA00022741"/>
    </source>
</evidence>
<proteinExistence type="predicted"/>
<evidence type="ECO:0000313" key="10">
    <source>
        <dbReference type="EMBL" id="ARJ69639.1"/>
    </source>
</evidence>
<dbReference type="Pfam" id="PF02518">
    <property type="entry name" value="HATPase_c"/>
    <property type="match status" value="1"/>
</dbReference>
<dbReference type="GO" id="GO:0005524">
    <property type="term" value="F:ATP binding"/>
    <property type="evidence" value="ECO:0007669"/>
    <property type="project" value="UniProtKB-KW"/>
</dbReference>
<dbReference type="Gene3D" id="3.30.565.10">
    <property type="entry name" value="Histidine kinase-like ATPase, C-terminal domain"/>
    <property type="match status" value="1"/>
</dbReference>
<protein>
    <recommendedName>
        <fullName evidence="2">histidine kinase</fullName>
        <ecNumber evidence="2">2.7.13.3</ecNumber>
    </recommendedName>
</protein>
<dbReference type="PROSITE" id="PS50109">
    <property type="entry name" value="HIS_KIN"/>
    <property type="match status" value="1"/>
</dbReference>
<dbReference type="InterPro" id="IPR003661">
    <property type="entry name" value="HisK_dim/P_dom"/>
</dbReference>
<dbReference type="OrthoDB" id="9789238at2"/>
<evidence type="ECO:0000313" key="11">
    <source>
        <dbReference type="Proteomes" id="UP000193017"/>
    </source>
</evidence>
<reference evidence="10 11" key="1">
    <citation type="submission" date="2017-03" db="EMBL/GenBank/DDBJ databases">
        <title>Genome sequence of Paracoccus contaminans isolated from a water microcosm.</title>
        <authorList>
            <person name="Aurass P."/>
            <person name="Karste S."/>
            <person name="Trost E."/>
            <person name="Glaeser S.P."/>
            <person name="Kaempfer P."/>
            <person name="Flieger A."/>
        </authorList>
    </citation>
    <scope>NUCLEOTIDE SEQUENCE [LARGE SCALE GENOMIC DNA]</scope>
    <source>
        <strain evidence="11">RKI 16-01929T\LMG 29738T\CCM 8701T\CIP 111112T</strain>
    </source>
</reference>
<dbReference type="Proteomes" id="UP000193017">
    <property type="component" value="Chromosome"/>
</dbReference>
<evidence type="ECO:0000256" key="3">
    <source>
        <dbReference type="ARBA" id="ARBA00022553"/>
    </source>
</evidence>
<dbReference type="AlphaFoldDB" id="A0A1W6CXX9"/>
<keyword evidence="3" id="KW-0597">Phosphoprotein</keyword>
<evidence type="ECO:0000256" key="2">
    <source>
        <dbReference type="ARBA" id="ARBA00012438"/>
    </source>
</evidence>
<keyword evidence="6 10" id="KW-0418">Kinase</keyword>
<dbReference type="EC" id="2.7.13.3" evidence="2"/>
<comment type="catalytic activity">
    <reaction evidence="1">
        <text>ATP + protein L-histidine = ADP + protein N-phospho-L-histidine.</text>
        <dbReference type="EC" id="2.7.13.3"/>
    </reaction>
</comment>
<sequence length="358" mass="37608">MTGQPDAAEILAALPLPLASFDAAGRWAGLNEAAQLWLNLSARSVRGLGADDPALMARLRVEPPLGPMLAAVRAGGNTALHPRVCFDVSDRAGGWAPRRAAVQLAPLPGGGTVALIRPEGQPGAPRGAVRSAIGMAEMLAHEIKNPLAGIRGAAQLLAEGLGPEDRELADLIVAESRRIVSLLDQVERFGDTTAPRLRPVNIHDILDRARRSIDLGGGAPRIVTDYDPSLPPALIDPDPMMQVVLNLMRNAAEALSGRNGPAAPLIRLRSFYDGAVRSDEGEALPLQIEVEDNGPGVPEAIAGQIFEPFVSGRENGTGLGLALAGKIMAEHGGRIGVDSRPGRTVFRLSLPIARKGER</sequence>
<evidence type="ECO:0000256" key="8">
    <source>
        <dbReference type="ARBA" id="ARBA00023012"/>
    </source>
</evidence>
<dbReference type="Pfam" id="PF00512">
    <property type="entry name" value="HisKA"/>
    <property type="match status" value="1"/>
</dbReference>
<dbReference type="InterPro" id="IPR036097">
    <property type="entry name" value="HisK_dim/P_sf"/>
</dbReference>
<keyword evidence="7" id="KW-0067">ATP-binding</keyword>
<dbReference type="InterPro" id="IPR036890">
    <property type="entry name" value="HATPase_C_sf"/>
</dbReference>
<dbReference type="PANTHER" id="PTHR43065">
    <property type="entry name" value="SENSOR HISTIDINE KINASE"/>
    <property type="match status" value="1"/>
</dbReference>